<evidence type="ECO:0000313" key="2">
    <source>
        <dbReference type="Proteomes" id="UP000729402"/>
    </source>
</evidence>
<name>A0A8J5R028_ZIZPA</name>
<reference evidence="1" key="1">
    <citation type="journal article" date="2021" name="bioRxiv">
        <title>Whole Genome Assembly and Annotation of Northern Wild Rice, Zizania palustris L., Supports a Whole Genome Duplication in the Zizania Genus.</title>
        <authorList>
            <person name="Haas M."/>
            <person name="Kono T."/>
            <person name="Macchietto M."/>
            <person name="Millas R."/>
            <person name="McGilp L."/>
            <person name="Shao M."/>
            <person name="Duquette J."/>
            <person name="Hirsch C.N."/>
            <person name="Kimball J."/>
        </authorList>
    </citation>
    <scope>NUCLEOTIDE SEQUENCE</scope>
    <source>
        <tissue evidence="1">Fresh leaf tissue</tissue>
    </source>
</reference>
<sequence length="392" mass="44781">MVVVEEEDNQSEEEEIVTEQFVDEEDDDGLLLFPAHLSHSLRELFIVDCPELILALVTEHEEETGRHGLQALRSLESLEIRWCSKFLSAYKSSSSFGFPPFLEDLDMYDEDGIFEMHSRTELFIKGGDSTCEALWPLLTQDQLSSLKVKKSNFFCRLGGLQEEQLLLLKRSFKPWKLDTDDMSGFLVKPICSLLSSSLTRLQFGGNDEVEHFTEEQEEALQLLTSLQDLQFYTCKKLQCLPMGLHRLTNFKKLKIKDCPSIRIRSLPLLSSLEQLKVKDCKKLQRHLTQLHTLTNLKKLKICDCSSIRSLPLPSSLEQLKVKDCKKLRYLFAELHTLTNLKTLEIVNCPSIRSLPKGGLPSSLEELDVSDCGNKKLKQRCSKLMGTIPNIIL</sequence>
<gene>
    <name evidence="1" type="ORF">GUJ93_ZPchr0458g22502</name>
</gene>
<protein>
    <submittedName>
        <fullName evidence="1">Uncharacterized protein</fullName>
    </submittedName>
</protein>
<dbReference type="AlphaFoldDB" id="A0A8J5R028"/>
<dbReference type="EMBL" id="JAAALK010000953">
    <property type="protein sequence ID" value="KAG8043573.1"/>
    <property type="molecule type" value="Genomic_DNA"/>
</dbReference>
<dbReference type="PANTHER" id="PTHR36766:SF40">
    <property type="entry name" value="DISEASE RESISTANCE PROTEIN RGA3"/>
    <property type="match status" value="1"/>
</dbReference>
<accession>A0A8J5R028</accession>
<dbReference type="PANTHER" id="PTHR36766">
    <property type="entry name" value="PLANT BROAD-SPECTRUM MILDEW RESISTANCE PROTEIN RPW8"/>
    <property type="match status" value="1"/>
</dbReference>
<reference evidence="1" key="2">
    <citation type="submission" date="2021-02" db="EMBL/GenBank/DDBJ databases">
        <authorList>
            <person name="Kimball J.A."/>
            <person name="Haas M.W."/>
            <person name="Macchietto M."/>
            <person name="Kono T."/>
            <person name="Duquette J."/>
            <person name="Shao M."/>
        </authorList>
    </citation>
    <scope>NUCLEOTIDE SEQUENCE</scope>
    <source>
        <tissue evidence="1">Fresh leaf tissue</tissue>
    </source>
</reference>
<organism evidence="1 2">
    <name type="scientific">Zizania palustris</name>
    <name type="common">Northern wild rice</name>
    <dbReference type="NCBI Taxonomy" id="103762"/>
    <lineage>
        <taxon>Eukaryota</taxon>
        <taxon>Viridiplantae</taxon>
        <taxon>Streptophyta</taxon>
        <taxon>Embryophyta</taxon>
        <taxon>Tracheophyta</taxon>
        <taxon>Spermatophyta</taxon>
        <taxon>Magnoliopsida</taxon>
        <taxon>Liliopsida</taxon>
        <taxon>Poales</taxon>
        <taxon>Poaceae</taxon>
        <taxon>BOP clade</taxon>
        <taxon>Oryzoideae</taxon>
        <taxon>Oryzeae</taxon>
        <taxon>Zizaniinae</taxon>
        <taxon>Zizania</taxon>
    </lineage>
</organism>
<proteinExistence type="predicted"/>
<dbReference type="OrthoDB" id="695275at2759"/>
<comment type="caution">
    <text evidence="1">The sequence shown here is derived from an EMBL/GenBank/DDBJ whole genome shotgun (WGS) entry which is preliminary data.</text>
</comment>
<dbReference type="Proteomes" id="UP000729402">
    <property type="component" value="Unassembled WGS sequence"/>
</dbReference>
<evidence type="ECO:0000313" key="1">
    <source>
        <dbReference type="EMBL" id="KAG8043573.1"/>
    </source>
</evidence>
<keyword evidence="2" id="KW-1185">Reference proteome</keyword>